<proteinExistence type="predicted"/>
<dbReference type="Proteomes" id="UP000265619">
    <property type="component" value="Unassembled WGS sequence"/>
</dbReference>
<dbReference type="EMBL" id="QXMN01000001">
    <property type="protein sequence ID" value="RIX85035.1"/>
    <property type="molecule type" value="Genomic_DNA"/>
</dbReference>
<evidence type="ECO:0000259" key="5">
    <source>
        <dbReference type="PROSITE" id="PS51819"/>
    </source>
</evidence>
<dbReference type="Gene3D" id="3.50.50.60">
    <property type="entry name" value="FAD/NAD(P)-binding domain"/>
    <property type="match status" value="1"/>
</dbReference>
<dbReference type="Pfam" id="PF21274">
    <property type="entry name" value="Rng_hyd_C"/>
    <property type="match status" value="1"/>
</dbReference>
<keyword evidence="2" id="KW-0285">Flavoprotein</keyword>
<evidence type="ECO:0000256" key="3">
    <source>
        <dbReference type="ARBA" id="ARBA00022827"/>
    </source>
</evidence>
<dbReference type="InterPro" id="IPR037523">
    <property type="entry name" value="VOC_core"/>
</dbReference>
<dbReference type="Pfam" id="PF01494">
    <property type="entry name" value="FAD_binding_3"/>
    <property type="match status" value="1"/>
</dbReference>
<dbReference type="InterPro" id="IPR029068">
    <property type="entry name" value="Glyas_Bleomycin-R_OHBP_Dase"/>
</dbReference>
<evidence type="ECO:0000256" key="1">
    <source>
        <dbReference type="ARBA" id="ARBA00001974"/>
    </source>
</evidence>
<dbReference type="PANTHER" id="PTHR43004">
    <property type="entry name" value="TRK SYSTEM POTASSIUM UPTAKE PROTEIN"/>
    <property type="match status" value="1"/>
</dbReference>
<comment type="cofactor">
    <cofactor evidence="1">
        <name>FAD</name>
        <dbReference type="ChEBI" id="CHEBI:57692"/>
    </cofactor>
</comment>
<protein>
    <recommendedName>
        <fullName evidence="5">VOC domain-containing protein</fullName>
    </recommendedName>
</protein>
<dbReference type="AlphaFoldDB" id="A0A9X8GX34"/>
<dbReference type="InterPro" id="IPR004360">
    <property type="entry name" value="Glyas_Fos-R_dOase_dom"/>
</dbReference>
<organism evidence="6 7">
    <name type="scientific">Acidovorax cavernicola</name>
    <dbReference type="NCBI Taxonomy" id="1675792"/>
    <lineage>
        <taxon>Bacteria</taxon>
        <taxon>Pseudomonadati</taxon>
        <taxon>Pseudomonadota</taxon>
        <taxon>Betaproteobacteria</taxon>
        <taxon>Burkholderiales</taxon>
        <taxon>Comamonadaceae</taxon>
        <taxon>Acidovorax</taxon>
    </lineage>
</organism>
<feature type="domain" description="VOC" evidence="5">
    <location>
        <begin position="651"/>
        <end position="768"/>
    </location>
</feature>
<dbReference type="SUPFAM" id="SSF51905">
    <property type="entry name" value="FAD/NAD(P)-binding domain"/>
    <property type="match status" value="1"/>
</dbReference>
<evidence type="ECO:0000256" key="2">
    <source>
        <dbReference type="ARBA" id="ARBA00022630"/>
    </source>
</evidence>
<evidence type="ECO:0000313" key="6">
    <source>
        <dbReference type="EMBL" id="RIX85035.1"/>
    </source>
</evidence>
<dbReference type="PANTHER" id="PTHR43004:SF19">
    <property type="entry name" value="BINDING MONOOXYGENASE, PUTATIVE (JCVI)-RELATED"/>
    <property type="match status" value="1"/>
</dbReference>
<dbReference type="OrthoDB" id="3443359at2"/>
<dbReference type="Gene3D" id="3.40.30.120">
    <property type="match status" value="1"/>
</dbReference>
<keyword evidence="3" id="KW-0274">FAD</keyword>
<gene>
    <name evidence="6" type="ORF">D3H34_00350</name>
</gene>
<dbReference type="GO" id="GO:0071949">
    <property type="term" value="F:FAD binding"/>
    <property type="evidence" value="ECO:0007669"/>
    <property type="project" value="InterPro"/>
</dbReference>
<keyword evidence="4" id="KW-0472">Membrane</keyword>
<feature type="transmembrane region" description="Helical" evidence="4">
    <location>
        <begin position="21"/>
        <end position="40"/>
    </location>
</feature>
<dbReference type="InterPro" id="IPR002938">
    <property type="entry name" value="FAD-bd"/>
</dbReference>
<sequence length="806" mass="87804">MHDSRWRCLCSRESQMHELDVPVLIVGAGPVGLTMAALLADQGIASLLIEQRDGLHQAPQAHVISARTREILASLGIADDVLARVTTPPADARYVTWRRNLAEEDIARIEIGGEARFVQLDAVSAKRSANVPQHHLERLLFEALSGRTRCETRFGQTWLDAEEEGDGAVSRVEDSASGEVYRVRSQWLLAADGASSSVRRGAGIAMAGDTNLAHMITMNFEADLRPLVKDSPSILFWTLSAKAPGTFIVHDAARYAVFMTPYFPPHEQPGDFPVARCERMLRAALGSADVPFRISSLSHWTMQAHVADRYRQGRTLLVGDAAHRFPPTGGLGLNTGIADAHNLAWKLALVMQGRAGEGLIDTYGAERRPVALANCEASVKNFHKMREVTAAMGIDDRRLPMLGRIRSSALARALPDHVRAAIGGVFVAPVEWRTRRIAKAASTRCAAIRQRVQRAAEDQMAHFSTVGLDLGHAYRGAAVCDDGTTAPVAPDPVREVCQSLTPGARWPHFHLAPDTGVAYRTSSHALLRPGHFLLAGTGRHGAVCEPLAASLGTAVVGVNLDLAASHKALAQVVAWNDGHADAMVLVRPDGHVAWRSTAKVPDLNEVSAVLRALLQVTPFQPTPRSQGNAMTNPMDMFPLPSPDPQARSPRKLAHVVLATRQFEASIRWWSVVLGARTMFRNEMLCFLSYDEEHHRVALINAPTHSPGKAETAGVDHVAFTYGTLDDLLHTYARLKSHGMQPVWSINHGPTTSLYYLDPEGVKVELQVDNFESASELDAWFRAGDFATNPIGVEFDPEELLASHRAG</sequence>
<dbReference type="PRINTS" id="PR00420">
    <property type="entry name" value="RNGMNOXGNASE"/>
</dbReference>
<dbReference type="InterPro" id="IPR050641">
    <property type="entry name" value="RIFMO-like"/>
</dbReference>
<dbReference type="GO" id="GO:0016709">
    <property type="term" value="F:oxidoreductase activity, acting on paired donors, with incorporation or reduction of molecular oxygen, NAD(P)H as one donor, and incorporation of one atom of oxygen"/>
    <property type="evidence" value="ECO:0007669"/>
    <property type="project" value="UniProtKB-ARBA"/>
</dbReference>
<keyword evidence="7" id="KW-1185">Reference proteome</keyword>
<evidence type="ECO:0000256" key="4">
    <source>
        <dbReference type="SAM" id="Phobius"/>
    </source>
</evidence>
<comment type="caution">
    <text evidence="6">The sequence shown here is derived from an EMBL/GenBank/DDBJ whole genome shotgun (WGS) entry which is preliminary data.</text>
</comment>
<dbReference type="PROSITE" id="PS51819">
    <property type="entry name" value="VOC"/>
    <property type="match status" value="1"/>
</dbReference>
<name>A0A9X8GX34_9BURK</name>
<dbReference type="SUPFAM" id="SSF54593">
    <property type="entry name" value="Glyoxalase/Bleomycin resistance protein/Dihydroxybiphenyl dioxygenase"/>
    <property type="match status" value="1"/>
</dbReference>
<keyword evidence="4" id="KW-0812">Transmembrane</keyword>
<dbReference type="Gene3D" id="3.30.9.10">
    <property type="entry name" value="D-Amino Acid Oxidase, subunit A, domain 2"/>
    <property type="match status" value="1"/>
</dbReference>
<dbReference type="Gene3D" id="3.10.180.10">
    <property type="entry name" value="2,3-Dihydroxybiphenyl 1,2-Dioxygenase, domain 1"/>
    <property type="match status" value="1"/>
</dbReference>
<reference evidence="6 7" key="1">
    <citation type="submission" date="2018-09" db="EMBL/GenBank/DDBJ databases">
        <title>Acidovorax cavernicola nov. sp. isolated from Gruta de las Maravillas (Aracena, Spain).</title>
        <authorList>
            <person name="Jurado V."/>
            <person name="Gutierrez-Patricio S."/>
            <person name="Gonzalez-Pimentel J.L."/>
            <person name="Miller A.Z."/>
            <person name="Laiz L."/>
            <person name="Saiz-Jimenez C."/>
        </authorList>
    </citation>
    <scope>NUCLEOTIDE SEQUENCE [LARGE SCALE GENOMIC DNA]</scope>
    <source>
        <strain evidence="6 7">1011MAR4D40.2</strain>
    </source>
</reference>
<dbReference type="Pfam" id="PF00903">
    <property type="entry name" value="Glyoxalase"/>
    <property type="match status" value="1"/>
</dbReference>
<keyword evidence="4" id="KW-1133">Transmembrane helix</keyword>
<dbReference type="InterPro" id="IPR036188">
    <property type="entry name" value="FAD/NAD-bd_sf"/>
</dbReference>
<accession>A0A9X8GX34</accession>
<evidence type="ECO:0000313" key="7">
    <source>
        <dbReference type="Proteomes" id="UP000265619"/>
    </source>
</evidence>